<dbReference type="GO" id="GO:0097039">
    <property type="term" value="P:protein linear polyubiquitination"/>
    <property type="evidence" value="ECO:0007669"/>
    <property type="project" value="TreeGrafter"/>
</dbReference>
<dbReference type="PANTHER" id="PTHR16004">
    <property type="entry name" value="RING FINGER PROTEIN 31-RELATED"/>
    <property type="match status" value="1"/>
</dbReference>
<dbReference type="KEGG" id="ncc:104949962"/>
<dbReference type="PANTHER" id="PTHR16004:SF5">
    <property type="entry name" value="E3 UBIQUITIN-PROTEIN LIGASE RNF31"/>
    <property type="match status" value="1"/>
</dbReference>
<name>A0A6I9NHW5_9TELE</name>
<reference evidence="3" key="1">
    <citation type="submission" date="2025-08" db="UniProtKB">
        <authorList>
            <consortium name="RefSeq"/>
        </authorList>
    </citation>
    <scope>IDENTIFICATION</scope>
    <source>
        <tissue evidence="3">Muscle</tissue>
    </source>
</reference>
<dbReference type="InterPro" id="IPR026254">
    <property type="entry name" value="RNF31-like"/>
</dbReference>
<protein>
    <submittedName>
        <fullName evidence="3">E3 ubiquitin-protein ligase RNF31-like</fullName>
    </submittedName>
</protein>
<dbReference type="AlphaFoldDB" id="A0A6I9NHW5"/>
<proteinExistence type="predicted"/>
<keyword evidence="2" id="KW-1185">Reference proteome</keyword>
<dbReference type="Gene3D" id="1.20.58.2190">
    <property type="match status" value="1"/>
</dbReference>
<dbReference type="OrthoDB" id="9978677at2759"/>
<dbReference type="GO" id="GO:1990450">
    <property type="term" value="F:linear polyubiquitin binding"/>
    <property type="evidence" value="ECO:0007669"/>
    <property type="project" value="TreeGrafter"/>
</dbReference>
<feature type="domain" description="PUB" evidence="1">
    <location>
        <begin position="76"/>
        <end position="150"/>
    </location>
</feature>
<dbReference type="GO" id="GO:0036435">
    <property type="term" value="F:K48-linked polyubiquitin modification-dependent protein binding"/>
    <property type="evidence" value="ECO:0007669"/>
    <property type="project" value="TreeGrafter"/>
</dbReference>
<evidence type="ECO:0000259" key="1">
    <source>
        <dbReference type="Pfam" id="PF09409"/>
    </source>
</evidence>
<gene>
    <name evidence="3" type="primary">LOC104949962</name>
</gene>
<sequence length="237" mass="26187">MSGGPASVQMDEVRIRSQSLLSASGVAQDVKAEVQTMATIALPLSEKYRHIGVEAILKENTACRNKQEVLESLSRLIKAFSILEKYGCNLTSPARPKYWRSVKHNNPVFRTTVDAVKGGRRILFLYGYTNQQIDGLSFPDEVDGPDRAKVASVTLEVMTLRTEVDMVIKGTHPHIEHFKDIIPFIIQQDHLVNDAVVIPPAEDQQVLGLPLKPTQVLVAQPPTPSTGEQPPPHILQV</sequence>
<dbReference type="InterPro" id="IPR018997">
    <property type="entry name" value="PUB_domain"/>
</dbReference>
<dbReference type="InterPro" id="IPR036339">
    <property type="entry name" value="PUB-like_dom_sf"/>
</dbReference>
<dbReference type="GO" id="GO:0061630">
    <property type="term" value="F:ubiquitin protein ligase activity"/>
    <property type="evidence" value="ECO:0007669"/>
    <property type="project" value="TreeGrafter"/>
</dbReference>
<dbReference type="RefSeq" id="XP_010774708.1">
    <property type="nucleotide sequence ID" value="XM_010776406.1"/>
</dbReference>
<organism evidence="2 3">
    <name type="scientific">Notothenia coriiceps</name>
    <name type="common">black rockcod</name>
    <dbReference type="NCBI Taxonomy" id="8208"/>
    <lineage>
        <taxon>Eukaryota</taxon>
        <taxon>Metazoa</taxon>
        <taxon>Chordata</taxon>
        <taxon>Craniata</taxon>
        <taxon>Vertebrata</taxon>
        <taxon>Euteleostomi</taxon>
        <taxon>Actinopterygii</taxon>
        <taxon>Neopterygii</taxon>
        <taxon>Teleostei</taxon>
        <taxon>Neoteleostei</taxon>
        <taxon>Acanthomorphata</taxon>
        <taxon>Eupercaria</taxon>
        <taxon>Perciformes</taxon>
        <taxon>Notothenioidei</taxon>
        <taxon>Nototheniidae</taxon>
        <taxon>Notothenia</taxon>
    </lineage>
</organism>
<evidence type="ECO:0000313" key="3">
    <source>
        <dbReference type="RefSeq" id="XP_010774708.1"/>
    </source>
</evidence>
<dbReference type="Pfam" id="PF09409">
    <property type="entry name" value="PUB"/>
    <property type="match status" value="1"/>
</dbReference>
<dbReference type="GO" id="GO:0071797">
    <property type="term" value="C:LUBAC complex"/>
    <property type="evidence" value="ECO:0007669"/>
    <property type="project" value="InterPro"/>
</dbReference>
<dbReference type="GO" id="GO:0070530">
    <property type="term" value="F:K63-linked polyubiquitin modification-dependent protein binding"/>
    <property type="evidence" value="ECO:0007669"/>
    <property type="project" value="TreeGrafter"/>
</dbReference>
<dbReference type="Proteomes" id="UP000504611">
    <property type="component" value="Unplaced"/>
</dbReference>
<accession>A0A6I9NHW5</accession>
<dbReference type="GeneID" id="104949962"/>
<dbReference type="SUPFAM" id="SSF143503">
    <property type="entry name" value="PUG domain-like"/>
    <property type="match status" value="1"/>
</dbReference>
<evidence type="ECO:0000313" key="2">
    <source>
        <dbReference type="Proteomes" id="UP000504611"/>
    </source>
</evidence>